<keyword evidence="2" id="KW-1185">Reference proteome</keyword>
<organism evidence="1 2">
    <name type="scientific">Tritrichomonas musculus</name>
    <dbReference type="NCBI Taxonomy" id="1915356"/>
    <lineage>
        <taxon>Eukaryota</taxon>
        <taxon>Metamonada</taxon>
        <taxon>Parabasalia</taxon>
        <taxon>Tritrichomonadida</taxon>
        <taxon>Tritrichomonadidae</taxon>
        <taxon>Tritrichomonas</taxon>
    </lineage>
</organism>
<evidence type="ECO:0000313" key="1">
    <source>
        <dbReference type="EMBL" id="KAK8899484.1"/>
    </source>
</evidence>
<comment type="caution">
    <text evidence="1">The sequence shown here is derived from an EMBL/GenBank/DDBJ whole genome shotgun (WGS) entry which is preliminary data.</text>
</comment>
<dbReference type="Proteomes" id="UP001470230">
    <property type="component" value="Unassembled WGS sequence"/>
</dbReference>
<protein>
    <submittedName>
        <fullName evidence="1">Uncharacterized protein</fullName>
    </submittedName>
</protein>
<dbReference type="EMBL" id="JAPFFF010000001">
    <property type="protein sequence ID" value="KAK8899484.1"/>
    <property type="molecule type" value="Genomic_DNA"/>
</dbReference>
<name>A0ABR2L7Z2_9EUKA</name>
<sequence length="141" mass="17015">METKTKYVHEDDFDGLKVVEGVMPADVKRLMSHCGHTYKHRYYFFSPSERSFYWYFAKDDGSWKSRKLDGSCRNKATRSVIYSFIPDEYEAFSKMYDYRDTIVVTDRFMKRIEKMNKLELPSLRPKVTEKRIEKETKLLFE</sequence>
<accession>A0ABR2L7Z2</accession>
<evidence type="ECO:0000313" key="2">
    <source>
        <dbReference type="Proteomes" id="UP001470230"/>
    </source>
</evidence>
<proteinExistence type="predicted"/>
<reference evidence="1 2" key="1">
    <citation type="submission" date="2024-04" db="EMBL/GenBank/DDBJ databases">
        <title>Tritrichomonas musculus Genome.</title>
        <authorList>
            <person name="Alves-Ferreira E."/>
            <person name="Grigg M."/>
            <person name="Lorenzi H."/>
            <person name="Galac M."/>
        </authorList>
    </citation>
    <scope>NUCLEOTIDE SEQUENCE [LARGE SCALE GENOMIC DNA]</scope>
    <source>
        <strain evidence="1 2">EAF2021</strain>
    </source>
</reference>
<gene>
    <name evidence="1" type="ORF">M9Y10_001800</name>
</gene>